<dbReference type="PROSITE" id="PS51694">
    <property type="entry name" value="PEPTIDASE_M66"/>
    <property type="match status" value="1"/>
</dbReference>
<evidence type="ECO:0000256" key="3">
    <source>
        <dbReference type="ARBA" id="ARBA00022801"/>
    </source>
</evidence>
<evidence type="ECO:0000256" key="4">
    <source>
        <dbReference type="ARBA" id="ARBA00022833"/>
    </source>
</evidence>
<feature type="active site" evidence="6">
    <location>
        <position position="555"/>
    </location>
</feature>
<gene>
    <name evidence="9" type="ORF">GLP33_16445</name>
</gene>
<evidence type="ECO:0000256" key="7">
    <source>
        <dbReference type="SAM" id="SignalP"/>
    </source>
</evidence>
<dbReference type="Pfam" id="PF10462">
    <property type="entry name" value="Peptidase_M66"/>
    <property type="match status" value="1"/>
</dbReference>
<keyword evidence="5 6" id="KW-0482">Metalloprotease</keyword>
<dbReference type="InterPro" id="IPR022218">
    <property type="entry name" value="TagA_dom"/>
</dbReference>
<dbReference type="PANTHER" id="PTHR39540">
    <property type="match status" value="1"/>
</dbReference>
<dbReference type="GO" id="GO:0004222">
    <property type="term" value="F:metalloendopeptidase activity"/>
    <property type="evidence" value="ECO:0007669"/>
    <property type="project" value="UniProtKB-UniRule"/>
</dbReference>
<organism evidence="9 10">
    <name type="scientific">Photobacterium phosphoreum</name>
    <dbReference type="NCBI Taxonomy" id="659"/>
    <lineage>
        <taxon>Bacteria</taxon>
        <taxon>Pseudomonadati</taxon>
        <taxon>Pseudomonadota</taxon>
        <taxon>Gammaproteobacteria</taxon>
        <taxon>Vibrionales</taxon>
        <taxon>Vibrionaceae</taxon>
        <taxon>Photobacterium</taxon>
    </lineage>
</organism>
<evidence type="ECO:0000259" key="8">
    <source>
        <dbReference type="PROSITE" id="PS51694"/>
    </source>
</evidence>
<dbReference type="GO" id="GO:0016740">
    <property type="term" value="F:transferase activity"/>
    <property type="evidence" value="ECO:0007669"/>
    <property type="project" value="UniProtKB-KW"/>
</dbReference>
<feature type="binding site" evidence="6">
    <location>
        <position position="564"/>
    </location>
    <ligand>
        <name>Zn(2+)</name>
        <dbReference type="ChEBI" id="CHEBI:29105"/>
        <note>catalytic</note>
    </ligand>
</feature>
<evidence type="ECO:0000256" key="2">
    <source>
        <dbReference type="ARBA" id="ARBA00022723"/>
    </source>
</evidence>
<keyword evidence="7" id="KW-0732">Signal</keyword>
<dbReference type="PANTHER" id="PTHR39540:SF1">
    <property type="entry name" value="DICTOMALLEIN-1-RELATED"/>
    <property type="match status" value="1"/>
</dbReference>
<feature type="binding site" evidence="6">
    <location>
        <position position="554"/>
    </location>
    <ligand>
        <name>Zn(2+)</name>
        <dbReference type="ChEBI" id="CHEBI:29105"/>
        <note>catalytic</note>
    </ligand>
</feature>
<comment type="cofactor">
    <cofactor evidence="6">
        <name>Zn(2+)</name>
        <dbReference type="ChEBI" id="CHEBI:29105"/>
    </cofactor>
    <text evidence="6">Binds 1 zinc ion per subunit.</text>
</comment>
<reference evidence="9" key="1">
    <citation type="submission" date="2019-11" db="EMBL/GenBank/DDBJ databases">
        <title>Comparative genomics of photobacteria reveal adaptation to distinct habitats.</title>
        <authorList>
            <person name="Fuertes-Perez S."/>
            <person name="Hilgarth M."/>
            <person name="Vogel R.F."/>
        </authorList>
    </citation>
    <scope>NUCLEOTIDE SEQUENCE</scope>
    <source>
        <strain evidence="9">TMW2.2145</strain>
    </source>
</reference>
<feature type="signal peptide" evidence="7">
    <location>
        <begin position="1"/>
        <end position="21"/>
    </location>
</feature>
<keyword evidence="1 6" id="KW-0645">Protease</keyword>
<evidence type="ECO:0000313" key="10">
    <source>
        <dbReference type="Proteomes" id="UP000813876"/>
    </source>
</evidence>
<name>A0AAW4ZZH0_PHOPO</name>
<evidence type="ECO:0000256" key="6">
    <source>
        <dbReference type="PROSITE-ProRule" id="PRU01031"/>
    </source>
</evidence>
<keyword evidence="9" id="KW-0808">Transferase</keyword>
<keyword evidence="3 6" id="KW-0378">Hydrolase</keyword>
<feature type="chain" id="PRO_5043352455" evidence="7">
    <location>
        <begin position="22"/>
        <end position="1144"/>
    </location>
</feature>
<evidence type="ECO:0000256" key="1">
    <source>
        <dbReference type="ARBA" id="ARBA00022670"/>
    </source>
</evidence>
<keyword evidence="2 6" id="KW-0479">Metal-binding</keyword>
<dbReference type="GO" id="GO:0006508">
    <property type="term" value="P:proteolysis"/>
    <property type="evidence" value="ECO:0007669"/>
    <property type="project" value="UniProtKB-UniRule"/>
</dbReference>
<dbReference type="AlphaFoldDB" id="A0AAW4ZZH0"/>
<dbReference type="InterPro" id="IPR051256">
    <property type="entry name" value="Dictomallein"/>
</dbReference>
<feature type="binding site" evidence="6">
    <location>
        <position position="558"/>
    </location>
    <ligand>
        <name>Zn(2+)</name>
        <dbReference type="ChEBI" id="CHEBI:29105"/>
        <note>catalytic</note>
    </ligand>
</feature>
<proteinExistence type="predicted"/>
<feature type="domain" description="Peptidase M66" evidence="8">
    <location>
        <begin position="394"/>
        <end position="658"/>
    </location>
</feature>
<comment type="caution">
    <text evidence="9">The sequence shown here is derived from an EMBL/GenBank/DDBJ whole genome shotgun (WGS) entry which is preliminary data.</text>
</comment>
<dbReference type="InterPro" id="IPR019503">
    <property type="entry name" value="Peptidase_M66_dom"/>
</dbReference>
<accession>A0AAW4ZZH0</accession>
<dbReference type="GO" id="GO:0046872">
    <property type="term" value="F:metal ion binding"/>
    <property type="evidence" value="ECO:0007669"/>
    <property type="project" value="UniProtKB-UniRule"/>
</dbReference>
<dbReference type="Pfam" id="PF12561">
    <property type="entry name" value="TagA"/>
    <property type="match status" value="2"/>
</dbReference>
<evidence type="ECO:0000256" key="5">
    <source>
        <dbReference type="ARBA" id="ARBA00023049"/>
    </source>
</evidence>
<protein>
    <submittedName>
        <fullName evidence="9">Glycosyl transferase</fullName>
    </submittedName>
</protein>
<dbReference type="Proteomes" id="UP000813876">
    <property type="component" value="Unassembled WGS sequence"/>
</dbReference>
<keyword evidence="4 6" id="KW-0862">Zinc</keyword>
<sequence>MKIKLLSVLIAGSLFSSGVLATENTLTKMAENTFETLNNMQALAQQPSNVIDRDGQRYLQYKGKEYRLNHDQSPIFPLSDAKGEYSAAFPFVGLEWEYVAYNGGFYLLHRQFGIMNPDDSGCFVEYIPAARGSQRDDGSYIWESELVQRTVTSDCGDLAMPTISGFKTGSVSDIGVELVWDDTVEGNKYTIELTSSKVGESSITYQYPASDSGFYIGDLEPETQYGVKLIECNQLGCDEKTFSFNTLSSRLSYNDSRKAVNHLVGNLKANIALAQTHTSVAPYGNDELNHPNLVMDREALLLVTPKGQNINQLWVDVELDGVSVGRFLMHPPSALPDTDQLDNGKSKVMFSHHAWNLPLSWEWMKPGLALRFSDNRNREGELSQDMFVFGGAPELVIQNIDIGMLVEPRNQYDMINNMEQLATDYFQKIPVSKMVVADYTPLHLRKVTLPNGKVYTKASEYETPGIYAGDMRESIGKNLISIGINNANFGIVDTAGNNSSWPRPFSHITAHNNRGRYLAKDKDGVVTSTVVNHGLSGGGGIVTLSSTRGNEWSHELGHNFGRGHHPQNSSIHDMESGWGWDARYQRFIGNLHWSDAAITMTNDNSGETVPPFANEFRFMREAMGGGENALTGLISNYTLEHPMATRVTQDWFNRSNNLDMDSSTGFVKWDQTSQRYVESETGFAAATQQGVPVITVLGIYDPTETNSSQIYPLTYSNYGNLFDLPAPSTTTPQREGWVSVADMSDTERYDTEWQQIKIDNQWLPLCQFSYTNSNGENANFVGFENAEAATCQVSADMFWSVNNQREVPVSSVNDYQLLASKGDKLGNVTYTPTVELGEKTLCSLDKSGTSHDGAGFIENNKCTQIANVKHTNGATWAYATHQGGIKQYSFASQKQCQLVVEGENDDITNIALSGSRHNSNESNKLHLNLPADNHPARITIQCSSATGSESVLDTVATPRNPAVANLRGPVIVGQEHGYKVLESAIPAGWFAHTEGFDPKTLSNRDRSSLATLSMGSERPNVCRFPLTINGVEQTVHGYVEDFGNGDFQCTGGTEITVADSQGEQPLLSVVNQFEWMSLNDPKHVGQRVKAVEGSDANLCSVTRGGFYGAGFVNAGGQCTQVPGIKWSNGNHWTFSSGYGQYSYR</sequence>
<evidence type="ECO:0000313" key="9">
    <source>
        <dbReference type="EMBL" id="MCF2303322.1"/>
    </source>
</evidence>
<dbReference type="EMBL" id="WMCP01000024">
    <property type="protein sequence ID" value="MCF2303322.1"/>
    <property type="molecule type" value="Genomic_DNA"/>
</dbReference>
<dbReference type="RefSeq" id="WP_232581566.1">
    <property type="nucleotide sequence ID" value="NZ_WMCP01000024.1"/>
</dbReference>